<feature type="compositionally biased region" description="Basic and acidic residues" evidence="1">
    <location>
        <begin position="203"/>
        <end position="215"/>
    </location>
</feature>
<feature type="compositionally biased region" description="Low complexity" evidence="1">
    <location>
        <begin position="24"/>
        <end position="41"/>
    </location>
</feature>
<keyword evidence="2" id="KW-0732">Signal</keyword>
<feature type="compositionally biased region" description="Basic and acidic residues" evidence="1">
    <location>
        <begin position="225"/>
        <end position="240"/>
    </location>
</feature>
<accession>A0ABX7RH91</accession>
<gene>
    <name evidence="3" type="ORF">J3S04_20030</name>
</gene>
<keyword evidence="4" id="KW-1185">Reference proteome</keyword>
<evidence type="ECO:0000313" key="3">
    <source>
        <dbReference type="EMBL" id="QSY47580.1"/>
    </source>
</evidence>
<evidence type="ECO:0000256" key="1">
    <source>
        <dbReference type="SAM" id="MobiDB-lite"/>
    </source>
</evidence>
<proteinExistence type="predicted"/>
<dbReference type="Proteomes" id="UP000671836">
    <property type="component" value="Chromosome"/>
</dbReference>
<feature type="compositionally biased region" description="Basic residues" evidence="1">
    <location>
        <begin position="307"/>
        <end position="325"/>
    </location>
</feature>
<reference evidence="3 4" key="1">
    <citation type="submission" date="2021-03" db="EMBL/GenBank/DDBJ databases">
        <title>Streptomyces strains.</title>
        <authorList>
            <person name="Lund M.B."/>
            <person name="Toerring T."/>
        </authorList>
    </citation>
    <scope>NUCLEOTIDE SEQUENCE [LARGE SCALE GENOMIC DNA]</scope>
    <source>
        <strain evidence="3 4">KCC S-1010</strain>
    </source>
</reference>
<organism evidence="3 4">
    <name type="scientific">Streptomyces griseocarneus</name>
    <dbReference type="NCBI Taxonomy" id="51201"/>
    <lineage>
        <taxon>Bacteria</taxon>
        <taxon>Bacillati</taxon>
        <taxon>Actinomycetota</taxon>
        <taxon>Actinomycetes</taxon>
        <taxon>Kitasatosporales</taxon>
        <taxon>Streptomycetaceae</taxon>
        <taxon>Streptomyces</taxon>
    </lineage>
</organism>
<evidence type="ECO:0008006" key="5">
    <source>
        <dbReference type="Google" id="ProtNLM"/>
    </source>
</evidence>
<evidence type="ECO:0000313" key="4">
    <source>
        <dbReference type="Proteomes" id="UP000671836"/>
    </source>
</evidence>
<feature type="compositionally biased region" description="Low complexity" evidence="1">
    <location>
        <begin position="326"/>
        <end position="344"/>
    </location>
</feature>
<feature type="compositionally biased region" description="Basic residues" evidence="1">
    <location>
        <begin position="250"/>
        <end position="261"/>
    </location>
</feature>
<feature type="chain" id="PRO_5046759168" description="DUF4232 domain-containing protein" evidence="2">
    <location>
        <begin position="22"/>
        <end position="344"/>
    </location>
</feature>
<feature type="compositionally biased region" description="Low complexity" evidence="1">
    <location>
        <begin position="164"/>
        <end position="175"/>
    </location>
</feature>
<evidence type="ECO:0000256" key="2">
    <source>
        <dbReference type="SAM" id="SignalP"/>
    </source>
</evidence>
<sequence>MRHAVALAVAAVALLPFGARADEPTPGSSQGGSPAASAPAGYQVSTELPGRITVNKKTGNTSLTATVHNGGTKEVSGLKLKVVGFQGMRITSVEGCTAIPTGQLPSDSNSGFVCTVDKLAAGRSHGYRVAATFDLGKTGQICLPVTLGDGKTLLWQQGPVHFGTTDTSSDAPDTPLLLGTKNVPSGSAATPGARRHTRRDHRRPADHGARHPARPDHRRPARHLARPDEHLARPDEERGPAGRVPVEGRRVRRRAGPHRHLVPPAVRGGRTRRPPAGRGCRGHLADPGPGRPPLSSSRRTAHESGPHPRRRVRARSVRRERRRLSRGGPAASRRWAGRPWPARP</sequence>
<feature type="compositionally biased region" description="Basic residues" evidence="1">
    <location>
        <begin position="193"/>
        <end position="202"/>
    </location>
</feature>
<feature type="region of interest" description="Disordered" evidence="1">
    <location>
        <begin position="23"/>
        <end position="42"/>
    </location>
</feature>
<name>A0ABX7RH91_9ACTN</name>
<feature type="region of interest" description="Disordered" evidence="1">
    <location>
        <begin position="164"/>
        <end position="344"/>
    </location>
</feature>
<protein>
    <recommendedName>
        <fullName evidence="5">DUF4232 domain-containing protein</fullName>
    </recommendedName>
</protein>
<feature type="signal peptide" evidence="2">
    <location>
        <begin position="1"/>
        <end position="21"/>
    </location>
</feature>
<dbReference type="RefSeq" id="WP_207555137.1">
    <property type="nucleotide sequence ID" value="NZ_CP071595.1"/>
</dbReference>
<dbReference type="EMBL" id="CP071595">
    <property type="protein sequence ID" value="QSY47580.1"/>
    <property type="molecule type" value="Genomic_DNA"/>
</dbReference>